<proteinExistence type="predicted"/>
<sequence length="357" mass="36501">MWMTTDDDRGALGVLFAILLGFGVLLGMGAIVIDVGFLYEERAELQNGADAGAIAVAQTCAGEPCLVNKSNYFANHNAKDGASTVDAVCGHDEGGVLPSCPAATGAMTDCPAKPAAGVKYVDVHTSTQTSGGGTLLPPMFARSLVDNGSYEGSRVSACARARWGPPATAANLMAMTISWCEWNQATSSGSNFGPEPPATPPLSVHRVLKLHTTGGTACPSGPAGSDGPGMFGWVDGTGCSVDITDNTYSADTGVSAGSDCKTALAEAYSSRRKVFLPIYTKVTGTGTGGTYALAGFAGFVVTGYWLPGASQKDWLTNKNECKGPDKCVAGYFVEGLMPSTGTIGGPDLGARIVQLIG</sequence>
<dbReference type="OrthoDB" id="5187898at2"/>
<organism evidence="3 4">
    <name type="scientific">Lentzea flaviverrucosa</name>
    <dbReference type="NCBI Taxonomy" id="200379"/>
    <lineage>
        <taxon>Bacteria</taxon>
        <taxon>Bacillati</taxon>
        <taxon>Actinomycetota</taxon>
        <taxon>Actinomycetes</taxon>
        <taxon>Pseudonocardiales</taxon>
        <taxon>Pseudonocardiaceae</taxon>
        <taxon>Lentzea</taxon>
    </lineage>
</organism>
<dbReference type="EMBL" id="FOFT01000004">
    <property type="protein sequence ID" value="SER27409.1"/>
    <property type="molecule type" value="Genomic_DNA"/>
</dbReference>
<dbReference type="AlphaFoldDB" id="A0A1H9MVA7"/>
<evidence type="ECO:0000313" key="3">
    <source>
        <dbReference type="EMBL" id="SER27409.1"/>
    </source>
</evidence>
<dbReference type="Pfam" id="PF13400">
    <property type="entry name" value="Tad"/>
    <property type="match status" value="1"/>
</dbReference>
<feature type="transmembrane region" description="Helical" evidence="1">
    <location>
        <begin position="12"/>
        <end position="39"/>
    </location>
</feature>
<name>A0A1H9MVA7_9PSEU</name>
<keyword evidence="1" id="KW-1133">Transmembrane helix</keyword>
<accession>A0A1H9MVA7</accession>
<evidence type="ECO:0000313" key="4">
    <source>
        <dbReference type="Proteomes" id="UP000199028"/>
    </source>
</evidence>
<dbReference type="RefSeq" id="WP_090065701.1">
    <property type="nucleotide sequence ID" value="NZ_FOFT01000004.1"/>
</dbReference>
<keyword evidence="1" id="KW-0812">Transmembrane</keyword>
<protein>
    <submittedName>
        <fullName evidence="3">Putative Flp pilus-assembly TadE/G-like</fullName>
    </submittedName>
</protein>
<evidence type="ECO:0000256" key="1">
    <source>
        <dbReference type="SAM" id="Phobius"/>
    </source>
</evidence>
<keyword evidence="4" id="KW-1185">Reference proteome</keyword>
<evidence type="ECO:0000259" key="2">
    <source>
        <dbReference type="Pfam" id="PF13400"/>
    </source>
</evidence>
<keyword evidence="1" id="KW-0472">Membrane</keyword>
<dbReference type="InterPro" id="IPR028087">
    <property type="entry name" value="Tad_N"/>
</dbReference>
<dbReference type="Proteomes" id="UP000199028">
    <property type="component" value="Unassembled WGS sequence"/>
</dbReference>
<reference evidence="4" key="1">
    <citation type="submission" date="2016-10" db="EMBL/GenBank/DDBJ databases">
        <authorList>
            <person name="Varghese N."/>
            <person name="Submissions S."/>
        </authorList>
    </citation>
    <scope>NUCLEOTIDE SEQUENCE [LARGE SCALE GENOMIC DNA]</scope>
    <source>
        <strain evidence="4">CGMCC 4.578</strain>
    </source>
</reference>
<gene>
    <name evidence="3" type="ORF">SAMN05216195_104521</name>
</gene>
<feature type="domain" description="Putative Flp pilus-assembly TadG-like N-terminal" evidence="2">
    <location>
        <begin position="18"/>
        <end position="58"/>
    </location>
</feature>